<proteinExistence type="predicted"/>
<protein>
    <submittedName>
        <fullName evidence="1">Ferric-dicitrate binding protein FerR (Iron transport regulator)</fullName>
    </submittedName>
</protein>
<keyword evidence="2" id="KW-1185">Reference proteome</keyword>
<dbReference type="EMBL" id="JAVDTF010000002">
    <property type="protein sequence ID" value="MDR6784002.1"/>
    <property type="molecule type" value="Genomic_DNA"/>
</dbReference>
<evidence type="ECO:0000313" key="1">
    <source>
        <dbReference type="EMBL" id="MDR6784002.1"/>
    </source>
</evidence>
<sequence length="380" mass="41735">MKQNYLSEDLLYKYKTGTCTEEERAIVESWHIKELQQSSFMPDEAELDRAGKAIWAALPVHDEQPKSKTVSLWLKYGAAASVALILAIGGWYFFNPKPGAEKTESQASRYKNDVQPGGNKAVLTLADGSNISLDDAANGKVAQQQGIVISKTAEGKLIYSIAGQSKANTAAVQYNTIATPRGGQYQLNLPDGTKVWLNAATSLRFPSSFAGLTDRRVELAGEAYFEVAKSKAQPFVVKAASQEVLVLGTHFNVDAYSSGSTNKTTLMEGSIKLKYKTKDYLLKPGQQAVMATGVNIETADTEAVMAWKNGNFIFTDNNIKNVMEALQRWYDIEVVYEGTVSQVGFNAEISRERSLIQVLTALEKSGNIRFKIEGRRVTVM</sequence>
<accession>A0ACC6KXJ9</accession>
<dbReference type="Proteomes" id="UP001246858">
    <property type="component" value="Unassembled WGS sequence"/>
</dbReference>
<comment type="caution">
    <text evidence="1">The sequence shown here is derived from an EMBL/GenBank/DDBJ whole genome shotgun (WGS) entry which is preliminary data.</text>
</comment>
<name>A0ACC6KXJ9_9SPHI</name>
<organism evidence="1 2">
    <name type="scientific">Pedobacter africanus</name>
    <dbReference type="NCBI Taxonomy" id="151894"/>
    <lineage>
        <taxon>Bacteria</taxon>
        <taxon>Pseudomonadati</taxon>
        <taxon>Bacteroidota</taxon>
        <taxon>Sphingobacteriia</taxon>
        <taxon>Sphingobacteriales</taxon>
        <taxon>Sphingobacteriaceae</taxon>
        <taxon>Pedobacter</taxon>
    </lineage>
</organism>
<reference evidence="1" key="1">
    <citation type="submission" date="2023-07" db="EMBL/GenBank/DDBJ databases">
        <title>Sorghum-associated microbial communities from plants grown in Nebraska, USA.</title>
        <authorList>
            <person name="Schachtman D."/>
        </authorList>
    </citation>
    <scope>NUCLEOTIDE SEQUENCE</scope>
    <source>
        <strain evidence="1">2697</strain>
    </source>
</reference>
<gene>
    <name evidence="1" type="ORF">J2X78_002567</name>
</gene>
<evidence type="ECO:0000313" key="2">
    <source>
        <dbReference type="Proteomes" id="UP001246858"/>
    </source>
</evidence>